<dbReference type="GO" id="GO:0071222">
    <property type="term" value="P:cellular response to lipopolysaccharide"/>
    <property type="evidence" value="ECO:0007669"/>
    <property type="project" value="TreeGrafter"/>
</dbReference>
<gene>
    <name evidence="14" type="ORF">G5714_021868</name>
</gene>
<name>A0A7J6BS98_9TELE</name>
<dbReference type="InterPro" id="IPR003599">
    <property type="entry name" value="Ig_sub"/>
</dbReference>
<keyword evidence="6 11" id="KW-0472">Membrane</keyword>
<feature type="transmembrane region" description="Helical" evidence="11">
    <location>
        <begin position="153"/>
        <end position="177"/>
    </location>
</feature>
<comment type="caution">
    <text evidence="14">The sequence shown here is derived from an EMBL/GenBank/DDBJ whole genome shotgun (WGS) entry which is preliminary data.</text>
</comment>
<dbReference type="AlphaFoldDB" id="A0A7J6BS98"/>
<comment type="subcellular location">
    <subcellularLocation>
        <location evidence="1">Cell membrane</location>
        <topology evidence="1">Single-pass type I membrane protein</topology>
    </subcellularLocation>
</comment>
<dbReference type="GO" id="GO:0042130">
    <property type="term" value="P:negative regulation of T cell proliferation"/>
    <property type="evidence" value="ECO:0007669"/>
    <property type="project" value="TreeGrafter"/>
</dbReference>
<dbReference type="FunFam" id="2.60.40.10:FF:000142">
    <property type="entry name" value="V-set domain-containing T-cell activation inhibitor 1"/>
    <property type="match status" value="1"/>
</dbReference>
<keyword evidence="4 12" id="KW-0732">Signal</keyword>
<evidence type="ECO:0000256" key="7">
    <source>
        <dbReference type="ARBA" id="ARBA00023157"/>
    </source>
</evidence>
<evidence type="ECO:0000256" key="11">
    <source>
        <dbReference type="SAM" id="Phobius"/>
    </source>
</evidence>
<feature type="domain" description="Ig-like" evidence="13">
    <location>
        <begin position="29"/>
        <end position="124"/>
    </location>
</feature>
<dbReference type="PROSITE" id="PS50835">
    <property type="entry name" value="IG_LIKE"/>
    <property type="match status" value="1"/>
</dbReference>
<reference evidence="14 15" key="1">
    <citation type="submission" date="2020-04" db="EMBL/GenBank/DDBJ databases">
        <title>Chromosome-level genome assembly of a cyprinid fish Onychostoma macrolepis by integration of Nanopore Sequencing, Bionano and Hi-C technology.</title>
        <authorList>
            <person name="Wang D."/>
        </authorList>
    </citation>
    <scope>NUCLEOTIDE SEQUENCE [LARGE SCALE GENOMIC DNA]</scope>
    <source>
        <strain evidence="14">SWU-2019</strain>
        <tissue evidence="14">Muscle</tissue>
    </source>
</reference>
<feature type="signal peptide" evidence="12">
    <location>
        <begin position="1"/>
        <end position="20"/>
    </location>
</feature>
<sequence length="194" mass="21891">MIIGWCFICVFAVLINKVCLQVTVEAVIGGSVVLPCSSTEHDLKLQDIDVFWRHNGSETIYDLIKGNDSVAGQNPQYKNRAKTFPDEYLRGNFSIKLINLQHTDAGEFSCFITHSSDSKQETIRLIINESTVEKASNSTQQANQEPETKAHRWHIYTIISVCIFVSLIFILSLRICYISFEKKTSSSHIEGNSI</sequence>
<evidence type="ECO:0000256" key="2">
    <source>
        <dbReference type="ARBA" id="ARBA00022475"/>
    </source>
</evidence>
<protein>
    <recommendedName>
        <fullName evidence="13">Ig-like domain-containing protein</fullName>
    </recommendedName>
</protein>
<evidence type="ECO:0000256" key="12">
    <source>
        <dbReference type="SAM" id="SignalP"/>
    </source>
</evidence>
<keyword evidence="8" id="KW-0675">Receptor</keyword>
<dbReference type="InterPro" id="IPR007110">
    <property type="entry name" value="Ig-like_dom"/>
</dbReference>
<evidence type="ECO:0000256" key="8">
    <source>
        <dbReference type="ARBA" id="ARBA00023170"/>
    </source>
</evidence>
<evidence type="ECO:0000259" key="13">
    <source>
        <dbReference type="PROSITE" id="PS50835"/>
    </source>
</evidence>
<dbReference type="GO" id="GO:0031295">
    <property type="term" value="P:T cell costimulation"/>
    <property type="evidence" value="ECO:0007669"/>
    <property type="project" value="TreeGrafter"/>
</dbReference>
<feature type="chain" id="PRO_5029502051" description="Ig-like domain-containing protein" evidence="12">
    <location>
        <begin position="21"/>
        <end position="194"/>
    </location>
</feature>
<keyword evidence="10" id="KW-0393">Immunoglobulin domain</keyword>
<dbReference type="GO" id="GO:0007166">
    <property type="term" value="P:cell surface receptor signaling pathway"/>
    <property type="evidence" value="ECO:0007669"/>
    <property type="project" value="TreeGrafter"/>
</dbReference>
<dbReference type="SUPFAM" id="SSF48726">
    <property type="entry name" value="Immunoglobulin"/>
    <property type="match status" value="1"/>
</dbReference>
<dbReference type="EMBL" id="JAAMOB010000022">
    <property type="protein sequence ID" value="KAF4097860.1"/>
    <property type="molecule type" value="Genomic_DNA"/>
</dbReference>
<keyword evidence="7" id="KW-1015">Disulfide bond</keyword>
<dbReference type="SMART" id="SM00409">
    <property type="entry name" value="IG"/>
    <property type="match status" value="1"/>
</dbReference>
<keyword evidence="9" id="KW-0325">Glycoprotein</keyword>
<dbReference type="GO" id="GO:0009897">
    <property type="term" value="C:external side of plasma membrane"/>
    <property type="evidence" value="ECO:0007669"/>
    <property type="project" value="TreeGrafter"/>
</dbReference>
<dbReference type="InterPro" id="IPR051713">
    <property type="entry name" value="T-cell_Activation_Regulation"/>
</dbReference>
<proteinExistence type="predicted"/>
<evidence type="ECO:0000256" key="6">
    <source>
        <dbReference type="ARBA" id="ARBA00023136"/>
    </source>
</evidence>
<evidence type="ECO:0000256" key="10">
    <source>
        <dbReference type="ARBA" id="ARBA00023319"/>
    </source>
</evidence>
<evidence type="ECO:0000256" key="3">
    <source>
        <dbReference type="ARBA" id="ARBA00022692"/>
    </source>
</evidence>
<keyword evidence="2" id="KW-1003">Cell membrane</keyword>
<evidence type="ECO:0000313" key="14">
    <source>
        <dbReference type="EMBL" id="KAF4097860.1"/>
    </source>
</evidence>
<dbReference type="PANTHER" id="PTHR25466">
    <property type="entry name" value="T-LYMPHOCYTE ACTIVATION ANTIGEN"/>
    <property type="match status" value="1"/>
</dbReference>
<keyword evidence="15" id="KW-1185">Reference proteome</keyword>
<dbReference type="Pfam" id="PF00047">
    <property type="entry name" value="ig"/>
    <property type="match status" value="1"/>
</dbReference>
<accession>A0A7J6BS98</accession>
<evidence type="ECO:0000256" key="1">
    <source>
        <dbReference type="ARBA" id="ARBA00004251"/>
    </source>
</evidence>
<dbReference type="InterPro" id="IPR013151">
    <property type="entry name" value="Immunoglobulin_dom"/>
</dbReference>
<evidence type="ECO:0000256" key="4">
    <source>
        <dbReference type="ARBA" id="ARBA00022729"/>
    </source>
</evidence>
<evidence type="ECO:0000313" key="15">
    <source>
        <dbReference type="Proteomes" id="UP000579812"/>
    </source>
</evidence>
<evidence type="ECO:0000256" key="9">
    <source>
        <dbReference type="ARBA" id="ARBA00023180"/>
    </source>
</evidence>
<dbReference type="GO" id="GO:0006955">
    <property type="term" value="P:immune response"/>
    <property type="evidence" value="ECO:0007669"/>
    <property type="project" value="TreeGrafter"/>
</dbReference>
<organism evidence="14 15">
    <name type="scientific">Onychostoma macrolepis</name>
    <dbReference type="NCBI Taxonomy" id="369639"/>
    <lineage>
        <taxon>Eukaryota</taxon>
        <taxon>Metazoa</taxon>
        <taxon>Chordata</taxon>
        <taxon>Craniata</taxon>
        <taxon>Vertebrata</taxon>
        <taxon>Euteleostomi</taxon>
        <taxon>Actinopterygii</taxon>
        <taxon>Neopterygii</taxon>
        <taxon>Teleostei</taxon>
        <taxon>Ostariophysi</taxon>
        <taxon>Cypriniformes</taxon>
        <taxon>Cyprinidae</taxon>
        <taxon>Acrossocheilinae</taxon>
        <taxon>Onychostoma</taxon>
    </lineage>
</organism>
<evidence type="ECO:0000256" key="5">
    <source>
        <dbReference type="ARBA" id="ARBA00022989"/>
    </source>
</evidence>
<keyword evidence="5 11" id="KW-1133">Transmembrane helix</keyword>
<dbReference type="InterPro" id="IPR013783">
    <property type="entry name" value="Ig-like_fold"/>
</dbReference>
<dbReference type="GO" id="GO:0042102">
    <property type="term" value="P:positive regulation of T cell proliferation"/>
    <property type="evidence" value="ECO:0007669"/>
    <property type="project" value="TreeGrafter"/>
</dbReference>
<dbReference type="PANTHER" id="PTHR25466:SF14">
    <property type="entry name" value="BUTYROPHILIN SUBFAMILY 2 MEMBER A2-LIKE-RELATED"/>
    <property type="match status" value="1"/>
</dbReference>
<keyword evidence="3 11" id="KW-0812">Transmembrane</keyword>
<dbReference type="InterPro" id="IPR036179">
    <property type="entry name" value="Ig-like_dom_sf"/>
</dbReference>
<dbReference type="Proteomes" id="UP000579812">
    <property type="component" value="Unassembled WGS sequence"/>
</dbReference>
<dbReference type="Gene3D" id="2.60.40.10">
    <property type="entry name" value="Immunoglobulins"/>
    <property type="match status" value="1"/>
</dbReference>